<dbReference type="Gene3D" id="1.10.10.2520">
    <property type="entry name" value="Cell wall hydrolase SleB, domain 1"/>
    <property type="match status" value="1"/>
</dbReference>
<comment type="caution">
    <text evidence="3">The sequence shown here is derived from an EMBL/GenBank/DDBJ whole genome shotgun (WGS) entry which is preliminary data.</text>
</comment>
<sequence>MEPARSLSFRPTARTRSFASARFGWRWALVLAVLLLIAAPRFWPSASAHLFFALDSVTEERNASSQPLETAGQNFPGSAFFFAEGAFSPIGRPDIRSAPSAVPHVLQLSRTTEAPPFAMAGLSALDRYRALACLTSAIYYEAANEPDEGQRAVAQVILNRVRHPAWPNSVCGVVYQGSERVDQRCQFTFSCDGSVMRFPMGAKWARAQRVAADALAGRRFAPVGLATFYHTLAVHPAWANQLDPVAVVGAHIFYAMRGADGREARFTDTYAGREPAPGPAPRVATALQTPFPATNDTVLPQNPAMVSLPPAPQTSPEETGLPESTIRAEYRNTGRPLF</sequence>
<feature type="region of interest" description="Disordered" evidence="1">
    <location>
        <begin position="304"/>
        <end position="338"/>
    </location>
</feature>
<evidence type="ECO:0000313" key="4">
    <source>
        <dbReference type="Proteomes" id="UP000552700"/>
    </source>
</evidence>
<dbReference type="Proteomes" id="UP000552700">
    <property type="component" value="Unassembled WGS sequence"/>
</dbReference>
<feature type="domain" description="Cell wall hydrolase SleB" evidence="2">
    <location>
        <begin position="144"/>
        <end position="254"/>
    </location>
</feature>
<dbReference type="RefSeq" id="WP_184078600.1">
    <property type="nucleotide sequence ID" value="NZ_JACIJP010000001.1"/>
</dbReference>
<proteinExistence type="predicted"/>
<keyword evidence="4" id="KW-1185">Reference proteome</keyword>
<accession>A0A841J4U7</accession>
<dbReference type="EMBL" id="JACIJP010000001">
    <property type="protein sequence ID" value="MBB6123595.1"/>
    <property type="molecule type" value="Genomic_DNA"/>
</dbReference>
<dbReference type="AlphaFoldDB" id="A0A841J4U7"/>
<evidence type="ECO:0000259" key="2">
    <source>
        <dbReference type="Pfam" id="PF07486"/>
    </source>
</evidence>
<name>A0A841J4U7_9SPHN</name>
<dbReference type="GO" id="GO:0016787">
    <property type="term" value="F:hydrolase activity"/>
    <property type="evidence" value="ECO:0007669"/>
    <property type="project" value="InterPro"/>
</dbReference>
<dbReference type="Pfam" id="PF07486">
    <property type="entry name" value="Hydrolase_2"/>
    <property type="match status" value="1"/>
</dbReference>
<protein>
    <recommendedName>
        <fullName evidence="2">Cell wall hydrolase SleB domain-containing protein</fullName>
    </recommendedName>
</protein>
<evidence type="ECO:0000256" key="1">
    <source>
        <dbReference type="SAM" id="MobiDB-lite"/>
    </source>
</evidence>
<gene>
    <name evidence="3" type="ORF">FHS92_001302</name>
</gene>
<dbReference type="InterPro" id="IPR011105">
    <property type="entry name" value="Cell_wall_hydrolase_SleB"/>
</dbReference>
<dbReference type="InterPro" id="IPR042047">
    <property type="entry name" value="SleB_dom1"/>
</dbReference>
<evidence type="ECO:0000313" key="3">
    <source>
        <dbReference type="EMBL" id="MBB6123595.1"/>
    </source>
</evidence>
<organism evidence="3 4">
    <name type="scientific">Sphingobium subterraneum</name>
    <dbReference type="NCBI Taxonomy" id="627688"/>
    <lineage>
        <taxon>Bacteria</taxon>
        <taxon>Pseudomonadati</taxon>
        <taxon>Pseudomonadota</taxon>
        <taxon>Alphaproteobacteria</taxon>
        <taxon>Sphingomonadales</taxon>
        <taxon>Sphingomonadaceae</taxon>
        <taxon>Sphingobium</taxon>
    </lineage>
</organism>
<reference evidence="3 4" key="1">
    <citation type="submission" date="2020-08" db="EMBL/GenBank/DDBJ databases">
        <title>Genomic Encyclopedia of Type Strains, Phase IV (KMG-IV): sequencing the most valuable type-strain genomes for metagenomic binning, comparative biology and taxonomic classification.</title>
        <authorList>
            <person name="Goeker M."/>
        </authorList>
    </citation>
    <scope>NUCLEOTIDE SEQUENCE [LARGE SCALE GENOMIC DNA]</scope>
    <source>
        <strain evidence="3 4">DSM 102255</strain>
    </source>
</reference>